<keyword evidence="1" id="KW-1133">Transmembrane helix</keyword>
<dbReference type="PANTHER" id="PTHR10151:SF120">
    <property type="entry name" value="BIS(5'-ADENOSYL)-TRIPHOSPHATASE"/>
    <property type="match status" value="1"/>
</dbReference>
<sequence>MRPIFVAHGPAFKRGYVSEPFDLVDIYSLMCYILEVEPGLHDGNFDAIRHILVDEGLRGFPQSQNKWASLTALITVVGVILLLTGAYFLIKYGVPATGRRQEEHPLQKTTESQSLLMKQMAEDMV</sequence>
<proteinExistence type="predicted"/>
<reference evidence="2" key="1">
    <citation type="journal article" date="2023" name="Mol. Biol. Evol.">
        <title>Third-Generation Sequencing Reveals the Adaptive Role of the Epigenome in Three Deep-Sea Polychaetes.</title>
        <authorList>
            <person name="Perez M."/>
            <person name="Aroh O."/>
            <person name="Sun Y."/>
            <person name="Lan Y."/>
            <person name="Juniper S.K."/>
            <person name="Young C.R."/>
            <person name="Angers B."/>
            <person name="Qian P.Y."/>
        </authorList>
    </citation>
    <scope>NUCLEOTIDE SEQUENCE</scope>
    <source>
        <strain evidence="2">P08H-3</strain>
    </source>
</reference>
<keyword evidence="1" id="KW-0812">Transmembrane</keyword>
<comment type="caution">
    <text evidence="2">The sequence shown here is derived from an EMBL/GenBank/DDBJ whole genome shotgun (WGS) entry which is preliminary data.</text>
</comment>
<keyword evidence="1" id="KW-0472">Membrane</keyword>
<protein>
    <submittedName>
        <fullName evidence="2">Uncharacterized protein</fullName>
    </submittedName>
</protein>
<organism evidence="2 3">
    <name type="scientific">Paralvinella palmiformis</name>
    <dbReference type="NCBI Taxonomy" id="53620"/>
    <lineage>
        <taxon>Eukaryota</taxon>
        <taxon>Metazoa</taxon>
        <taxon>Spiralia</taxon>
        <taxon>Lophotrochozoa</taxon>
        <taxon>Annelida</taxon>
        <taxon>Polychaeta</taxon>
        <taxon>Sedentaria</taxon>
        <taxon>Canalipalpata</taxon>
        <taxon>Terebellida</taxon>
        <taxon>Terebelliformia</taxon>
        <taxon>Alvinellidae</taxon>
        <taxon>Paralvinella</taxon>
    </lineage>
</organism>
<dbReference type="InterPro" id="IPR017850">
    <property type="entry name" value="Alkaline_phosphatase_core_sf"/>
</dbReference>
<evidence type="ECO:0000256" key="1">
    <source>
        <dbReference type="SAM" id="Phobius"/>
    </source>
</evidence>
<evidence type="ECO:0000313" key="3">
    <source>
        <dbReference type="Proteomes" id="UP001208570"/>
    </source>
</evidence>
<feature type="transmembrane region" description="Helical" evidence="1">
    <location>
        <begin position="67"/>
        <end position="90"/>
    </location>
</feature>
<name>A0AAD9MX52_9ANNE</name>
<dbReference type="Proteomes" id="UP001208570">
    <property type="component" value="Unassembled WGS sequence"/>
</dbReference>
<evidence type="ECO:0000313" key="2">
    <source>
        <dbReference type="EMBL" id="KAK2146244.1"/>
    </source>
</evidence>
<accession>A0AAD9MX52</accession>
<dbReference type="EMBL" id="JAODUP010000623">
    <property type="protein sequence ID" value="KAK2146244.1"/>
    <property type="molecule type" value="Genomic_DNA"/>
</dbReference>
<keyword evidence="3" id="KW-1185">Reference proteome</keyword>
<dbReference type="SUPFAM" id="SSF53649">
    <property type="entry name" value="Alkaline phosphatase-like"/>
    <property type="match status" value="1"/>
</dbReference>
<dbReference type="AlphaFoldDB" id="A0AAD9MX52"/>
<dbReference type="PANTHER" id="PTHR10151">
    <property type="entry name" value="ECTONUCLEOTIDE PYROPHOSPHATASE/PHOSPHODIESTERASE"/>
    <property type="match status" value="1"/>
</dbReference>
<dbReference type="GO" id="GO:0016787">
    <property type="term" value="F:hydrolase activity"/>
    <property type="evidence" value="ECO:0007669"/>
    <property type="project" value="UniProtKB-ARBA"/>
</dbReference>
<gene>
    <name evidence="2" type="ORF">LSH36_623g04001</name>
</gene>
<dbReference type="Gene3D" id="3.40.720.10">
    <property type="entry name" value="Alkaline Phosphatase, subunit A"/>
    <property type="match status" value="1"/>
</dbReference>